<protein>
    <submittedName>
        <fullName evidence="2">Uncharacterized protein</fullName>
    </submittedName>
</protein>
<dbReference type="OrthoDB" id="2649733at2"/>
<evidence type="ECO:0000313" key="3">
    <source>
        <dbReference type="Proteomes" id="UP000036932"/>
    </source>
</evidence>
<reference evidence="3" key="1">
    <citation type="submission" date="2015-08" db="EMBL/GenBank/DDBJ databases">
        <title>Genome sequencing project for genomic taxonomy and phylogenomics of Bacillus-like bacteria.</title>
        <authorList>
            <person name="Liu B."/>
            <person name="Wang J."/>
            <person name="Zhu Y."/>
            <person name="Liu G."/>
            <person name="Chen Q."/>
            <person name="Chen Z."/>
            <person name="Lan J."/>
            <person name="Che J."/>
            <person name="Ge C."/>
            <person name="Shi H."/>
            <person name="Pan Z."/>
            <person name="Liu X."/>
        </authorList>
    </citation>
    <scope>NUCLEOTIDE SEQUENCE [LARGE SCALE GENOMIC DNA]</scope>
    <source>
        <strain evidence="3">FJAT-22460</strain>
    </source>
</reference>
<evidence type="ECO:0000313" key="2">
    <source>
        <dbReference type="EMBL" id="KOR76633.1"/>
    </source>
</evidence>
<sequence>MRRYNIWRPILLVAVALLTNNLVTTLATLFGMSPDAASSLGYIAMVIAALIAFNRMRKPNRK</sequence>
<gene>
    <name evidence="2" type="ORF">AM231_22030</name>
</gene>
<dbReference type="EMBL" id="LIUT01000006">
    <property type="protein sequence ID" value="KOR76633.1"/>
    <property type="molecule type" value="Genomic_DNA"/>
</dbReference>
<keyword evidence="3" id="KW-1185">Reference proteome</keyword>
<dbReference type="AlphaFoldDB" id="A0A0M1N399"/>
<name>A0A0M1N399_9BACL</name>
<dbReference type="PATRIC" id="fig|1705565.3.peg.524"/>
<keyword evidence="1" id="KW-0812">Transmembrane</keyword>
<accession>A0A0M1N399</accession>
<keyword evidence="1" id="KW-0472">Membrane</keyword>
<keyword evidence="1" id="KW-1133">Transmembrane helix</keyword>
<dbReference type="RefSeq" id="WP_054404528.1">
    <property type="nucleotide sequence ID" value="NZ_LIUT01000006.1"/>
</dbReference>
<feature type="transmembrane region" description="Helical" evidence="1">
    <location>
        <begin position="37"/>
        <end position="53"/>
    </location>
</feature>
<evidence type="ECO:0000256" key="1">
    <source>
        <dbReference type="SAM" id="Phobius"/>
    </source>
</evidence>
<organism evidence="2 3">
    <name type="scientific">Paenibacillus solani</name>
    <dbReference type="NCBI Taxonomy" id="1705565"/>
    <lineage>
        <taxon>Bacteria</taxon>
        <taxon>Bacillati</taxon>
        <taxon>Bacillota</taxon>
        <taxon>Bacilli</taxon>
        <taxon>Bacillales</taxon>
        <taxon>Paenibacillaceae</taxon>
        <taxon>Paenibacillus</taxon>
    </lineage>
</organism>
<comment type="caution">
    <text evidence="2">The sequence shown here is derived from an EMBL/GenBank/DDBJ whole genome shotgun (WGS) entry which is preliminary data.</text>
</comment>
<dbReference type="Proteomes" id="UP000036932">
    <property type="component" value="Unassembled WGS sequence"/>
</dbReference>
<proteinExistence type="predicted"/>